<keyword evidence="6 7" id="KW-0256">Endoplasmic reticulum</keyword>
<sequence>MNSIERKQHVLCYKIAFLVLGIGIIFHLILYNSISDIYCNESPIASSISTIPRWNIPAPSTRVVIFLVDCLRAEQLFSFTGENGTFLAPFIAEQSLREGTWGLVSRPMNKFDDTNTMFTGIQPTGEIKGTIPVDSVFNQSSRLFENIAYLDTQLRKVTLKFAKLFANDNRSTFILTSAGNGAYKASDDPQIPFVAWGDGINKPVLLPNLSATGSNKGMDVLLKSVQKQDIDQVDVASLVSFLLGIPIPVNSIGRLPVKFINFKKPADKLQALFINAKQLFNQFSQLEQIVSANHVFFKPYSFSAINGSKIANISEFCGKSVYDSLNGQDEFTEDEMQSLFAQLLDGLKYLYTYEWQHLRIVIFLGYLGWIFFSLIHIMWLSSTYSNEKTRLEHPSYRNCAKPLMACMGITIIYFLLKRFPVSYYFYYFFALGFWIFNFSNYKYAMASISPFVNYDNMLKLFLVLLFQLGIVLAYYERWVLSVMLVGLTFLYSNPFYFMQIDPIYHTPSDFDAKYLINRSNISSKRIRLIFLSKFWIVCSILFSIFPILQVDAQINFFLYYSGLLSVLIISVCLILYISSRNRSIAWSRYANRFFLFMVCLLKALWCKIGLVMCVGWLVKSDNDQYASHGWYPSGGTYFDVDKYFTMPKLTGINRFLGWALFSTQFQFNGCILAATLFLWIFIEGVIRSLEDMQSTSPSEVLGWNDLRLACMYIFFQHLAIFGVDSISNLSSFSLPASYRLATGSDSLFVTRFLFLVKEAIPVILVSIALIALERATKRRSFLILIVSGMVTDFVNMVFFFMAMSADSWLTPVAGIYRHSFSVGSAIVSVFFYLLFWLLYEESEIVKGSTASIIDNGRLRREKYQMPSEEFEF</sequence>
<feature type="domain" description="GPI ethanolamine phosphate transferase 1 C-terminal" evidence="8">
    <location>
        <begin position="346"/>
        <end position="599"/>
    </location>
</feature>
<feature type="transmembrane region" description="Helical" evidence="7">
    <location>
        <begin position="481"/>
        <end position="498"/>
    </location>
</feature>
<dbReference type="Pfam" id="PF04987">
    <property type="entry name" value="PigN"/>
    <property type="match status" value="2"/>
</dbReference>
<dbReference type="UniPathway" id="UPA00196"/>
<dbReference type="SUPFAM" id="SSF56112">
    <property type="entry name" value="Protein kinase-like (PK-like)"/>
    <property type="match status" value="1"/>
</dbReference>
<dbReference type="GO" id="GO:0051377">
    <property type="term" value="F:mannose-ethanolamine phosphotransferase activity"/>
    <property type="evidence" value="ECO:0007669"/>
    <property type="project" value="UniProtKB-UniRule"/>
</dbReference>
<keyword evidence="7" id="KW-0472">Membrane</keyword>
<evidence type="ECO:0000256" key="3">
    <source>
        <dbReference type="ARBA" id="ARBA00008400"/>
    </source>
</evidence>
<feature type="transmembrane region" description="Helical" evidence="7">
    <location>
        <begin position="747"/>
        <end position="772"/>
    </location>
</feature>
<feature type="transmembrane region" description="Helical" evidence="7">
    <location>
        <begin position="12"/>
        <end position="31"/>
    </location>
</feature>
<dbReference type="OrthoDB" id="2748310at2759"/>
<feature type="transmembrane region" description="Helical" evidence="7">
    <location>
        <begin position="360"/>
        <end position="379"/>
    </location>
</feature>
<evidence type="ECO:0000313" key="10">
    <source>
        <dbReference type="Proteomes" id="UP000029725"/>
    </source>
</evidence>
<feature type="transmembrane region" description="Helical" evidence="7">
    <location>
        <begin position="706"/>
        <end position="727"/>
    </location>
</feature>
<comment type="pathway">
    <text evidence="2 7">Glycolipid biosynthesis; glycosylphosphatidylinositol-anchor biosynthesis.</text>
</comment>
<keyword evidence="7" id="KW-1133">Transmembrane helix</keyword>
<proteinExistence type="inferred from homology"/>
<dbReference type="GeneID" id="25257915"/>
<dbReference type="GO" id="GO:0005789">
    <property type="term" value="C:endoplasmic reticulum membrane"/>
    <property type="evidence" value="ECO:0007669"/>
    <property type="project" value="UniProtKB-SubCell"/>
</dbReference>
<dbReference type="EMBL" id="JMKJ01000005">
    <property type="protein sequence ID" value="KGG53197.1"/>
    <property type="molecule type" value="Genomic_DNA"/>
</dbReference>
<comment type="subcellular location">
    <subcellularLocation>
        <location evidence="1 7">Endoplasmic reticulum membrane</location>
        <topology evidence="1 7">Multi-pass membrane protein</topology>
    </subcellularLocation>
</comment>
<keyword evidence="10" id="KW-1185">Reference proteome</keyword>
<evidence type="ECO:0000256" key="5">
    <source>
        <dbReference type="ARBA" id="ARBA00022502"/>
    </source>
</evidence>
<evidence type="ECO:0000259" key="8">
    <source>
        <dbReference type="Pfam" id="PF04987"/>
    </source>
</evidence>
<feature type="transmembrane region" description="Helical" evidence="7">
    <location>
        <begin position="665"/>
        <end position="686"/>
    </location>
</feature>
<name>A0A098VW79_9MICR</name>
<organism evidence="9 10">
    <name type="scientific">Mitosporidium daphniae</name>
    <dbReference type="NCBI Taxonomy" id="1485682"/>
    <lineage>
        <taxon>Eukaryota</taxon>
        <taxon>Fungi</taxon>
        <taxon>Fungi incertae sedis</taxon>
        <taxon>Microsporidia</taxon>
        <taxon>Mitosporidium</taxon>
    </lineage>
</organism>
<dbReference type="HOGENOM" id="CLU_007676_0_0_1"/>
<feature type="transmembrane region" description="Helical" evidence="7">
    <location>
        <begin position="422"/>
        <end position="444"/>
    </location>
</feature>
<dbReference type="Gene3D" id="3.40.720.10">
    <property type="entry name" value="Alkaline Phosphatase, subunit A"/>
    <property type="match status" value="1"/>
</dbReference>
<feature type="transmembrane region" description="Helical" evidence="7">
    <location>
        <begin position="589"/>
        <end position="618"/>
    </location>
</feature>
<dbReference type="Proteomes" id="UP000029725">
    <property type="component" value="Unassembled WGS sequence"/>
</dbReference>
<dbReference type="RefSeq" id="XP_013239635.1">
    <property type="nucleotide sequence ID" value="XM_013384181.1"/>
</dbReference>
<evidence type="ECO:0000256" key="4">
    <source>
        <dbReference type="ARBA" id="ARBA00020831"/>
    </source>
</evidence>
<feature type="transmembrane region" description="Helical" evidence="7">
    <location>
        <begin position="781"/>
        <end position="803"/>
    </location>
</feature>
<dbReference type="InterPro" id="IPR011009">
    <property type="entry name" value="Kinase-like_dom_sf"/>
</dbReference>
<feature type="transmembrane region" description="Helical" evidence="7">
    <location>
        <begin position="456"/>
        <end position="475"/>
    </location>
</feature>
<dbReference type="PANTHER" id="PTHR12250">
    <property type="entry name" value="PHOSPHATIDYLINOSITOL GLYCAN, CLASS N"/>
    <property type="match status" value="1"/>
</dbReference>
<dbReference type="EC" id="2.-.-.-" evidence="7"/>
<feature type="transmembrane region" description="Helical" evidence="7">
    <location>
        <begin position="556"/>
        <end position="577"/>
    </location>
</feature>
<dbReference type="AlphaFoldDB" id="A0A098VW79"/>
<comment type="caution">
    <text evidence="9">The sequence shown here is derived from an EMBL/GenBank/DDBJ whole genome shotgun (WGS) entry which is preliminary data.</text>
</comment>
<dbReference type="VEuPathDB" id="MicrosporidiaDB:DI09_104p40"/>
<comment type="similarity">
    <text evidence="3 7">Belongs to the PIGG/PIGN/PIGO family. PIGN subfamily.</text>
</comment>
<feature type="transmembrane region" description="Helical" evidence="7">
    <location>
        <begin position="528"/>
        <end position="550"/>
    </location>
</feature>
<protein>
    <recommendedName>
        <fullName evidence="4 7">GPI ethanolamine phosphate transferase 1</fullName>
        <ecNumber evidence="7">2.-.-.-</ecNumber>
    </recommendedName>
</protein>
<feature type="domain" description="GPI ethanolamine phosphate transferase 1 C-terminal" evidence="8">
    <location>
        <begin position="670"/>
        <end position="801"/>
    </location>
</feature>
<evidence type="ECO:0000256" key="2">
    <source>
        <dbReference type="ARBA" id="ARBA00004687"/>
    </source>
</evidence>
<gene>
    <name evidence="9" type="ORF">DI09_104p40</name>
</gene>
<keyword evidence="5 7" id="KW-0337">GPI-anchor biosynthesis</keyword>
<keyword evidence="7" id="KW-0812">Transmembrane</keyword>
<dbReference type="InterPro" id="IPR007070">
    <property type="entry name" value="GPI_EtnP_transferase_1"/>
</dbReference>
<evidence type="ECO:0000256" key="1">
    <source>
        <dbReference type="ARBA" id="ARBA00004477"/>
    </source>
</evidence>
<evidence type="ECO:0000313" key="9">
    <source>
        <dbReference type="EMBL" id="KGG53197.1"/>
    </source>
</evidence>
<accession>A0A098VW79</accession>
<dbReference type="InterPro" id="IPR017852">
    <property type="entry name" value="GPI_EtnP_transferase_1_C"/>
</dbReference>
<comment type="function">
    <text evidence="7">Ethanolamine phosphate transferase involved in glycosylphosphatidylinositol-anchor biosynthesis. Transfers ethanolamine phosphate to the first alpha-1,4-linked mannose of the glycosylphosphatidylinositol precursor of GPI-anchor.</text>
</comment>
<dbReference type="PANTHER" id="PTHR12250:SF0">
    <property type="entry name" value="GPI ETHANOLAMINE PHOSPHATE TRANSFERASE 1"/>
    <property type="match status" value="1"/>
</dbReference>
<reference evidence="9 10" key="1">
    <citation type="submission" date="2014-04" db="EMBL/GenBank/DDBJ databases">
        <title>A new species of microsporidia sheds light on the evolution of extreme parasitism.</title>
        <authorList>
            <person name="Haag K.L."/>
            <person name="James T.Y."/>
            <person name="Larsson R."/>
            <person name="Schaer T.M."/>
            <person name="Refardt D."/>
            <person name="Pombert J.-F."/>
            <person name="Ebert D."/>
        </authorList>
    </citation>
    <scope>NUCLEOTIDE SEQUENCE [LARGE SCALE GENOMIC DNA]</scope>
    <source>
        <strain evidence="9 10">UGP3</strain>
        <tissue evidence="9">Spores</tissue>
    </source>
</reference>
<feature type="transmembrane region" description="Helical" evidence="7">
    <location>
        <begin position="399"/>
        <end position="416"/>
    </location>
</feature>
<dbReference type="InterPro" id="IPR017850">
    <property type="entry name" value="Alkaline_phosphatase_core_sf"/>
</dbReference>
<evidence type="ECO:0000256" key="7">
    <source>
        <dbReference type="RuleBase" id="RU367138"/>
    </source>
</evidence>
<evidence type="ECO:0000256" key="6">
    <source>
        <dbReference type="ARBA" id="ARBA00022824"/>
    </source>
</evidence>
<dbReference type="GO" id="GO:0006506">
    <property type="term" value="P:GPI anchor biosynthetic process"/>
    <property type="evidence" value="ECO:0007669"/>
    <property type="project" value="UniProtKB-UniPathway"/>
</dbReference>
<keyword evidence="7" id="KW-0808">Transferase</keyword>
<feature type="transmembrane region" description="Helical" evidence="7">
    <location>
        <begin position="815"/>
        <end position="839"/>
    </location>
</feature>